<dbReference type="SUPFAM" id="SSF46689">
    <property type="entry name" value="Homeodomain-like"/>
    <property type="match status" value="2"/>
</dbReference>
<keyword evidence="3" id="KW-0804">Transcription</keyword>
<evidence type="ECO:0000256" key="3">
    <source>
        <dbReference type="ARBA" id="ARBA00023163"/>
    </source>
</evidence>
<dbReference type="Proteomes" id="UP000680304">
    <property type="component" value="Unassembled WGS sequence"/>
</dbReference>
<keyword evidence="6" id="KW-1185">Reference proteome</keyword>
<evidence type="ECO:0000256" key="1">
    <source>
        <dbReference type="ARBA" id="ARBA00023015"/>
    </source>
</evidence>
<dbReference type="InterPro" id="IPR018060">
    <property type="entry name" value="HTH_AraC"/>
</dbReference>
<comment type="caution">
    <text evidence="5">The sequence shown here is derived from an EMBL/GenBank/DDBJ whole genome shotgun (WGS) entry which is preliminary data.</text>
</comment>
<dbReference type="RefSeq" id="WP_062491102.1">
    <property type="nucleotide sequence ID" value="NZ_BOVJ01000217.1"/>
</dbReference>
<dbReference type="PROSITE" id="PS01124">
    <property type="entry name" value="HTH_ARAC_FAMILY_2"/>
    <property type="match status" value="1"/>
</dbReference>
<dbReference type="SUPFAM" id="SSF51215">
    <property type="entry name" value="Regulatory protein AraC"/>
    <property type="match status" value="1"/>
</dbReference>
<dbReference type="CDD" id="cd06986">
    <property type="entry name" value="cupin_MmsR-like_N"/>
    <property type="match status" value="1"/>
</dbReference>
<gene>
    <name evidence="5" type="ORF">PACILC2_54050</name>
</gene>
<evidence type="ECO:0000313" key="6">
    <source>
        <dbReference type="Proteomes" id="UP000680304"/>
    </source>
</evidence>
<dbReference type="InterPro" id="IPR037923">
    <property type="entry name" value="HTH-like"/>
</dbReference>
<dbReference type="InterPro" id="IPR009057">
    <property type="entry name" value="Homeodomain-like_sf"/>
</dbReference>
<sequence length="286" mass="32563">MAEPYFYRVASNPVSIDYGELNVLFAGESQTRPGHRIGPRVYDFYLMHHVLSGKGSFQCGDDVYTVEAGQTFLIEPERLVRYAADDDEPWHYRWVAFAGERAAALPASAGLSAARPIADTGGNRRVPVLYRRILETFRNAGAFAHLRAAGYLHLLFAEYGEARKNGRETLRQGKESERLTQQIIHYLSTQYAEPVTIESMAESLGYNRAYLSRLFKAHTGMTPMSFLLRLRIDKARQLLRDRSELTIEQVASSAGFRDPLYFSKQFRRVYGQSPTAYRDSLREDDV</sequence>
<dbReference type="PRINTS" id="PR00032">
    <property type="entry name" value="HTHARAC"/>
</dbReference>
<dbReference type="InterPro" id="IPR003313">
    <property type="entry name" value="AraC-bd"/>
</dbReference>
<evidence type="ECO:0000256" key="2">
    <source>
        <dbReference type="ARBA" id="ARBA00023125"/>
    </source>
</evidence>
<dbReference type="Pfam" id="PF02311">
    <property type="entry name" value="AraC_binding"/>
    <property type="match status" value="1"/>
</dbReference>
<dbReference type="PROSITE" id="PS00041">
    <property type="entry name" value="HTH_ARAC_FAMILY_1"/>
    <property type="match status" value="1"/>
</dbReference>
<dbReference type="PANTHER" id="PTHR43280:SF2">
    <property type="entry name" value="HTH-TYPE TRANSCRIPTIONAL REGULATOR EXSA"/>
    <property type="match status" value="1"/>
</dbReference>
<name>A0ABQ4NF22_9BACL</name>
<dbReference type="SMART" id="SM00342">
    <property type="entry name" value="HTH_ARAC"/>
    <property type="match status" value="1"/>
</dbReference>
<organism evidence="5 6">
    <name type="scientific">Paenibacillus cisolokensis</name>
    <dbReference type="NCBI Taxonomy" id="1658519"/>
    <lineage>
        <taxon>Bacteria</taxon>
        <taxon>Bacillati</taxon>
        <taxon>Bacillota</taxon>
        <taxon>Bacilli</taxon>
        <taxon>Bacillales</taxon>
        <taxon>Paenibacillaceae</taxon>
        <taxon>Paenibacillus</taxon>
    </lineage>
</organism>
<reference evidence="5 6" key="1">
    <citation type="submission" date="2021-04" db="EMBL/GenBank/DDBJ databases">
        <title>Draft genome sequence of Paenibacillus cisolokensis, LC2-13A.</title>
        <authorList>
            <person name="Uke A."/>
            <person name="Chhe C."/>
            <person name="Baramee S."/>
            <person name="Kosugi A."/>
        </authorList>
    </citation>
    <scope>NUCLEOTIDE SEQUENCE [LARGE SCALE GENOMIC DNA]</scope>
    <source>
        <strain evidence="5 6">LC2-13A</strain>
    </source>
</reference>
<evidence type="ECO:0000313" key="5">
    <source>
        <dbReference type="EMBL" id="GIQ66837.1"/>
    </source>
</evidence>
<dbReference type="Pfam" id="PF12833">
    <property type="entry name" value="HTH_18"/>
    <property type="match status" value="1"/>
</dbReference>
<keyword evidence="2" id="KW-0238">DNA-binding</keyword>
<proteinExistence type="predicted"/>
<dbReference type="EMBL" id="BOVJ01000217">
    <property type="protein sequence ID" value="GIQ66837.1"/>
    <property type="molecule type" value="Genomic_DNA"/>
</dbReference>
<keyword evidence="1" id="KW-0805">Transcription regulation</keyword>
<dbReference type="InterPro" id="IPR020449">
    <property type="entry name" value="Tscrpt_reg_AraC-type_HTH"/>
</dbReference>
<feature type="domain" description="HTH araC/xylS-type" evidence="4">
    <location>
        <begin position="181"/>
        <end position="280"/>
    </location>
</feature>
<dbReference type="Gene3D" id="1.10.10.60">
    <property type="entry name" value="Homeodomain-like"/>
    <property type="match status" value="2"/>
</dbReference>
<dbReference type="PANTHER" id="PTHR43280">
    <property type="entry name" value="ARAC-FAMILY TRANSCRIPTIONAL REGULATOR"/>
    <property type="match status" value="1"/>
</dbReference>
<dbReference type="InterPro" id="IPR018062">
    <property type="entry name" value="HTH_AraC-typ_CS"/>
</dbReference>
<dbReference type="Gene3D" id="2.60.120.280">
    <property type="entry name" value="Regulatory protein AraC"/>
    <property type="match status" value="1"/>
</dbReference>
<protein>
    <submittedName>
        <fullName evidence="5">AraC family transcriptional regulator</fullName>
    </submittedName>
</protein>
<accession>A0ABQ4NF22</accession>
<evidence type="ECO:0000259" key="4">
    <source>
        <dbReference type="PROSITE" id="PS01124"/>
    </source>
</evidence>